<organism evidence="2 3">
    <name type="scientific">Cryptococcus tetragattii IND107</name>
    <dbReference type="NCBI Taxonomy" id="1296105"/>
    <lineage>
        <taxon>Eukaryota</taxon>
        <taxon>Fungi</taxon>
        <taxon>Dikarya</taxon>
        <taxon>Basidiomycota</taxon>
        <taxon>Agaricomycotina</taxon>
        <taxon>Tremellomycetes</taxon>
        <taxon>Tremellales</taxon>
        <taxon>Cryptococcaceae</taxon>
        <taxon>Cryptococcus</taxon>
        <taxon>Cryptococcus gattii species complex</taxon>
    </lineage>
</organism>
<reference evidence="3" key="1">
    <citation type="submission" date="2015-01" db="EMBL/GenBank/DDBJ databases">
        <title>The Genome Sequence of Cryptococcus gattii MMRL2647.</title>
        <authorList>
            <consortium name="The Broad Institute Genomics Platform"/>
            <person name="Cuomo C."/>
            <person name="Litvintseva A."/>
            <person name="Chen Y."/>
            <person name="Heitman J."/>
            <person name="Sun S."/>
            <person name="Springer D."/>
            <person name="Dromer F."/>
            <person name="Young S."/>
            <person name="Zeng Q."/>
            <person name="Gargeya S."/>
            <person name="Abouelleil A."/>
            <person name="Alvarado L."/>
            <person name="Chapman S.B."/>
            <person name="Gainer-Dewar J."/>
            <person name="Goldberg J."/>
            <person name="Griggs A."/>
            <person name="Gujja S."/>
            <person name="Hansen M."/>
            <person name="Howarth C."/>
            <person name="Imamovic A."/>
            <person name="Larimer J."/>
            <person name="Murphy C."/>
            <person name="Naylor J."/>
            <person name="Pearson M."/>
            <person name="Priest M."/>
            <person name="Roberts A."/>
            <person name="Saif S."/>
            <person name="Shea T."/>
            <person name="Sykes S."/>
            <person name="Wortman J."/>
            <person name="Nusbaum C."/>
            <person name="Birren B."/>
        </authorList>
    </citation>
    <scope>NUCLEOTIDE SEQUENCE [LARGE SCALE GENOMIC DNA]</scope>
    <source>
        <strain evidence="3">IND107</strain>
    </source>
</reference>
<accession>A0ABR3BP93</accession>
<feature type="region of interest" description="Disordered" evidence="1">
    <location>
        <begin position="1"/>
        <end position="25"/>
    </location>
</feature>
<dbReference type="PROSITE" id="PS51257">
    <property type="entry name" value="PROKAR_LIPOPROTEIN"/>
    <property type="match status" value="1"/>
</dbReference>
<dbReference type="EMBL" id="ATAM02000008">
    <property type="protein sequence ID" value="KAL0245586.1"/>
    <property type="molecule type" value="Genomic_DNA"/>
</dbReference>
<dbReference type="Proteomes" id="UP000054399">
    <property type="component" value="Unassembled WGS sequence"/>
</dbReference>
<name>A0ABR3BP93_9TREE</name>
<comment type="caution">
    <text evidence="2">The sequence shown here is derived from an EMBL/GenBank/DDBJ whole genome shotgun (WGS) entry which is preliminary data.</text>
</comment>
<dbReference type="RefSeq" id="XP_066612670.1">
    <property type="nucleotide sequence ID" value="XM_066759183.1"/>
</dbReference>
<evidence type="ECO:0000256" key="1">
    <source>
        <dbReference type="SAM" id="MobiDB-lite"/>
    </source>
</evidence>
<proteinExistence type="predicted"/>
<keyword evidence="3" id="KW-1185">Reference proteome</keyword>
<gene>
    <name evidence="2" type="ORF">I308_104719</name>
</gene>
<evidence type="ECO:0000313" key="2">
    <source>
        <dbReference type="EMBL" id="KAL0245586.1"/>
    </source>
</evidence>
<dbReference type="GeneID" id="91991575"/>
<evidence type="ECO:0000313" key="3">
    <source>
        <dbReference type="Proteomes" id="UP000054399"/>
    </source>
</evidence>
<reference evidence="2 3" key="2">
    <citation type="submission" date="2024-01" db="EMBL/GenBank/DDBJ databases">
        <title>Comparative genomics of Cryptococcus and Kwoniella reveals pathogenesis evolution and contrasting modes of karyotype evolution via chromosome fusion or intercentromeric recombination.</title>
        <authorList>
            <person name="Coelho M.A."/>
            <person name="David-Palma M."/>
            <person name="Shea T."/>
            <person name="Bowers K."/>
            <person name="Mcginley-Smith S."/>
            <person name="Mohammad A.W."/>
            <person name="Gnirke A."/>
            <person name="Yurkov A.M."/>
            <person name="Nowrousian M."/>
            <person name="Sun S."/>
            <person name="Cuomo C.A."/>
            <person name="Heitman J."/>
        </authorList>
    </citation>
    <scope>NUCLEOTIDE SEQUENCE [LARGE SCALE GENOMIC DNA]</scope>
    <source>
        <strain evidence="2 3">IND107</strain>
    </source>
</reference>
<protein>
    <submittedName>
        <fullName evidence="2">Uncharacterized protein</fullName>
    </submittedName>
</protein>
<sequence>MIKSANVQRLPAAMDRDREHEQASPSSSAALLSCYPLALINSQLALFEPRQSILGQILTSSPIPIVQPLIVTIYAAGKKLFNHQSDGSEWLRCDLDDPTG</sequence>